<sequence length="247" mass="27112">MTQPQPAVRNERQIRGGHHRIIFGLGVLFIGTLIHTVGTITRGWISYPEGGANYGIFSMNANSNGALISIRAFTILGIILGVGTLILTGLYMKVTTFLNRRKLATCILVTGIGAGGSSLIGALIFALEFYFMITVTDKNYSFVLCIVGGVLLATGSILVFLGARLHMKGSYLHRSRIIIRGQISSDPSAYQGQDETHVWHTQFTEPPPSYNQLELSQLPPPKQQPSEMLFDTLPPPYSEAVKWYPKT</sequence>
<organism evidence="2">
    <name type="scientific">Arion vulgaris</name>
    <dbReference type="NCBI Taxonomy" id="1028688"/>
    <lineage>
        <taxon>Eukaryota</taxon>
        <taxon>Metazoa</taxon>
        <taxon>Spiralia</taxon>
        <taxon>Lophotrochozoa</taxon>
        <taxon>Mollusca</taxon>
        <taxon>Gastropoda</taxon>
        <taxon>Heterobranchia</taxon>
        <taxon>Euthyneura</taxon>
        <taxon>Panpulmonata</taxon>
        <taxon>Eupulmonata</taxon>
        <taxon>Stylommatophora</taxon>
        <taxon>Helicina</taxon>
        <taxon>Arionoidea</taxon>
        <taxon>Arionidae</taxon>
        <taxon>Arion</taxon>
    </lineage>
</organism>
<protein>
    <submittedName>
        <fullName evidence="2">Uncharacterized protein</fullName>
    </submittedName>
</protein>
<keyword evidence="1" id="KW-0472">Membrane</keyword>
<feature type="transmembrane region" description="Helical" evidence="1">
    <location>
        <begin position="103"/>
        <end position="127"/>
    </location>
</feature>
<dbReference type="EMBL" id="HACG01025254">
    <property type="protein sequence ID" value="CEK72119.1"/>
    <property type="molecule type" value="Transcribed_RNA"/>
</dbReference>
<keyword evidence="1" id="KW-1133">Transmembrane helix</keyword>
<gene>
    <name evidence="2" type="primary">ORF81176</name>
</gene>
<evidence type="ECO:0000256" key="1">
    <source>
        <dbReference type="SAM" id="Phobius"/>
    </source>
</evidence>
<dbReference type="AlphaFoldDB" id="A0A0B6ZU21"/>
<proteinExistence type="predicted"/>
<keyword evidence="1" id="KW-0812">Transmembrane</keyword>
<name>A0A0B6ZU21_9EUPU</name>
<feature type="transmembrane region" description="Helical" evidence="1">
    <location>
        <begin position="65"/>
        <end position="91"/>
    </location>
</feature>
<evidence type="ECO:0000313" key="2">
    <source>
        <dbReference type="EMBL" id="CEK72119.1"/>
    </source>
</evidence>
<feature type="transmembrane region" description="Helical" evidence="1">
    <location>
        <begin position="21"/>
        <end position="45"/>
    </location>
</feature>
<accession>A0A0B6ZU21</accession>
<feature type="transmembrane region" description="Helical" evidence="1">
    <location>
        <begin position="139"/>
        <end position="161"/>
    </location>
</feature>
<reference evidence="2" key="1">
    <citation type="submission" date="2014-12" db="EMBL/GenBank/DDBJ databases">
        <title>Insight into the proteome of Arion vulgaris.</title>
        <authorList>
            <person name="Aradska J."/>
            <person name="Bulat T."/>
            <person name="Smidak R."/>
            <person name="Sarate P."/>
            <person name="Gangsoo J."/>
            <person name="Sialana F."/>
            <person name="Bilban M."/>
            <person name="Lubec G."/>
        </authorList>
    </citation>
    <scope>NUCLEOTIDE SEQUENCE</scope>
    <source>
        <tissue evidence="2">Skin</tissue>
    </source>
</reference>